<evidence type="ECO:0000256" key="4">
    <source>
        <dbReference type="SAM" id="MobiDB-lite"/>
    </source>
</evidence>
<comment type="similarity">
    <text evidence="1">Belongs to the ICR family.</text>
</comment>
<keyword evidence="6" id="KW-1185">Reference proteome</keyword>
<organism evidence="5 6">
    <name type="scientific">Trapa natans</name>
    <name type="common">Water chestnut</name>
    <dbReference type="NCBI Taxonomy" id="22666"/>
    <lineage>
        <taxon>Eukaryota</taxon>
        <taxon>Viridiplantae</taxon>
        <taxon>Streptophyta</taxon>
        <taxon>Embryophyta</taxon>
        <taxon>Tracheophyta</taxon>
        <taxon>Spermatophyta</taxon>
        <taxon>Magnoliopsida</taxon>
        <taxon>eudicotyledons</taxon>
        <taxon>Gunneridae</taxon>
        <taxon>Pentapetalae</taxon>
        <taxon>rosids</taxon>
        <taxon>malvids</taxon>
        <taxon>Myrtales</taxon>
        <taxon>Lythraceae</taxon>
        <taxon>Trapa</taxon>
    </lineage>
</organism>
<protein>
    <recommendedName>
        <fullName evidence="7">Interactor of constitutive active ROPs 4-like</fullName>
    </recommendedName>
</protein>
<dbReference type="SUPFAM" id="SSF57997">
    <property type="entry name" value="Tropomyosin"/>
    <property type="match status" value="1"/>
</dbReference>
<evidence type="ECO:0000256" key="1">
    <source>
        <dbReference type="ARBA" id="ARBA00009778"/>
    </source>
</evidence>
<feature type="coiled-coil region" evidence="3">
    <location>
        <begin position="207"/>
        <end position="304"/>
    </location>
</feature>
<feature type="region of interest" description="Disordered" evidence="4">
    <location>
        <begin position="1"/>
        <end position="68"/>
    </location>
</feature>
<dbReference type="PANTHER" id="PTHR34224:SF2">
    <property type="entry name" value="INTERACTOR OF CONSTITUTIVE ACTIVE ROPS 4"/>
    <property type="match status" value="1"/>
</dbReference>
<feature type="compositionally biased region" description="Basic and acidic residues" evidence="4">
    <location>
        <begin position="91"/>
        <end position="105"/>
    </location>
</feature>
<proteinExistence type="inferred from homology"/>
<keyword evidence="2 3" id="KW-0175">Coiled coil</keyword>
<dbReference type="Proteomes" id="UP001346149">
    <property type="component" value="Unassembled WGS sequence"/>
</dbReference>
<name>A0AAN7N482_TRANT</name>
<gene>
    <name evidence="5" type="ORF">SAY86_003585</name>
</gene>
<feature type="region of interest" description="Disordered" evidence="4">
    <location>
        <begin position="360"/>
        <end position="384"/>
    </location>
</feature>
<feature type="compositionally biased region" description="Acidic residues" evidence="4">
    <location>
        <begin position="137"/>
        <end position="148"/>
    </location>
</feature>
<evidence type="ECO:0000256" key="3">
    <source>
        <dbReference type="SAM" id="Coils"/>
    </source>
</evidence>
<dbReference type="AlphaFoldDB" id="A0AAN7N482"/>
<sequence>MSRVSATRGSEMKQRQSPRGPHQLRTAGSDSDSSHHRTIPDRSPRVGDRRSPRSVQSKPVQKKLGTRISDLESQLGQAQEELKSLKKQLETAEAAKKEAQAELEKKGRKKRNDSPAPQGTPRLGSCKIRARSSPSEDIPDEIEQETDVFEVPMEEEKVRIELKTGKEDIGVAESDREERDSKRLEPKEQEKQFAANEPEPAAKEDEISVLKSKLEEKERELGEANQETESLKKHIIELNEAMSSAQARETEMAQRLKQMEEELGESHASNENLNEKLRALEEAKESLEAEMKRLQVQTEQWRKAADAAAAVLADEPETNHGRIPGRCASMDKHFAPIFEIPGGYTGFVGLHGNADDGEDGFGGGRRKGSGIRMFGDLWKKKNHK</sequence>
<feature type="compositionally biased region" description="Basic and acidic residues" evidence="4">
    <location>
        <begin position="154"/>
        <end position="191"/>
    </location>
</feature>
<accession>A0AAN7N482</accession>
<dbReference type="EMBL" id="JAXQNO010000001">
    <property type="protein sequence ID" value="KAK4803768.1"/>
    <property type="molecule type" value="Genomic_DNA"/>
</dbReference>
<feature type="compositionally biased region" description="Basic and acidic residues" evidence="4">
    <location>
        <begin position="32"/>
        <end position="51"/>
    </location>
</feature>
<evidence type="ECO:0000256" key="2">
    <source>
        <dbReference type="ARBA" id="ARBA00023054"/>
    </source>
</evidence>
<dbReference type="InterPro" id="IPR029688">
    <property type="entry name" value="ICR"/>
</dbReference>
<evidence type="ECO:0000313" key="6">
    <source>
        <dbReference type="Proteomes" id="UP001346149"/>
    </source>
</evidence>
<feature type="region of interest" description="Disordered" evidence="4">
    <location>
        <begin position="91"/>
        <end position="206"/>
    </location>
</feature>
<reference evidence="5 6" key="1">
    <citation type="journal article" date="2023" name="Hortic Res">
        <title>Pangenome of water caltrop reveals structural variations and asymmetric subgenome divergence after allopolyploidization.</title>
        <authorList>
            <person name="Zhang X."/>
            <person name="Chen Y."/>
            <person name="Wang L."/>
            <person name="Yuan Y."/>
            <person name="Fang M."/>
            <person name="Shi L."/>
            <person name="Lu R."/>
            <person name="Comes H.P."/>
            <person name="Ma Y."/>
            <person name="Chen Y."/>
            <person name="Huang G."/>
            <person name="Zhou Y."/>
            <person name="Zheng Z."/>
            <person name="Qiu Y."/>
        </authorList>
    </citation>
    <scope>NUCLEOTIDE SEQUENCE [LARGE SCALE GENOMIC DNA]</scope>
    <source>
        <strain evidence="5">F231</strain>
    </source>
</reference>
<dbReference type="PANTHER" id="PTHR34224">
    <property type="entry name" value="INTERACTOR OF CONSTITUTIVE ACTIVE ROPS 2, CHLOROPLASTIC-RELATED"/>
    <property type="match status" value="1"/>
</dbReference>
<evidence type="ECO:0000313" key="5">
    <source>
        <dbReference type="EMBL" id="KAK4803768.1"/>
    </source>
</evidence>
<comment type="caution">
    <text evidence="5">The sequence shown here is derived from an EMBL/GenBank/DDBJ whole genome shotgun (WGS) entry which is preliminary data.</text>
</comment>
<evidence type="ECO:0008006" key="7">
    <source>
        <dbReference type="Google" id="ProtNLM"/>
    </source>
</evidence>